<name>A0ABY6FG90_9PSED</name>
<gene>
    <name evidence="1" type="ORF">K3169_03255</name>
</gene>
<dbReference type="RefSeq" id="WP_263269938.1">
    <property type="nucleotide sequence ID" value="NZ_CP081201.1"/>
</dbReference>
<organism evidence="1 2">
    <name type="scientific">Pseudomonas phytophila</name>
    <dbReference type="NCBI Taxonomy" id="2867264"/>
    <lineage>
        <taxon>Bacteria</taxon>
        <taxon>Pseudomonadati</taxon>
        <taxon>Pseudomonadota</taxon>
        <taxon>Gammaproteobacteria</taxon>
        <taxon>Pseudomonadales</taxon>
        <taxon>Pseudomonadaceae</taxon>
        <taxon>Pseudomonas</taxon>
    </lineage>
</organism>
<keyword evidence="2" id="KW-1185">Reference proteome</keyword>
<dbReference type="Proteomes" id="UP001063228">
    <property type="component" value="Chromosome"/>
</dbReference>
<sequence>MSNKQKYSRVIRHGVKPSIGVTALRQPQAPEMLPDGRLPLAVMAAPLKVVIPVISELTNPVWDNVVLFWDNVEVPASRYNFDPADTTEHELELPVDVMTDSPEGVHQLDYVTRLSAGQNETRANVPLTLIIDRTAPGGSDLGPLIFNLAVDGVVTESDLNAAGELVATIPNWNGEGIGDVATPEIAPKALPLPADWLPLTGSQETVTIVGAPLSFKLPRADLSTVDGVQSFSWNVVDQLGNVRPPDERAPAVRLRTLVGSPPSNLLAPVVPAFDLHEVVTWADAQGPLLVDISPYDNIAEGDMIVVTWGTQEELPAPIGKLPAVPPPLPDPIISVKMDIKKLIAEGDGPVAVAYRVERGIDKFGPSPATTVLVNLTIPGGEDLFPETPEHENLKLLKVTSSSGQQNVIPAADFDKDGVITIYHLGEDGGEVFVATDTVEVSWGPTLKIPFTVIDPTVDLAIPLDSDDIIQKGPKGAFDVSYTVSRDLGDGNPPQFGIAQSLPTNVRVVSSAEIPGGGANLVDPNFTEKDANNVINKAAGMDGTPIRITLPIANMTVGDSLHLRFAGHYSLTDPNGAEIPDSQVELVHPLLQLDIDAKYYDFIITEPQLRFICEGLGTAIYTATNSKGEVDSAKIPVTISVRAANYCITPRP</sequence>
<proteinExistence type="predicted"/>
<protein>
    <submittedName>
        <fullName evidence="1">Uncharacterized protein</fullName>
    </submittedName>
</protein>
<evidence type="ECO:0000313" key="2">
    <source>
        <dbReference type="Proteomes" id="UP001063228"/>
    </source>
</evidence>
<dbReference type="EMBL" id="CP081201">
    <property type="protein sequence ID" value="UXZ96945.1"/>
    <property type="molecule type" value="Genomic_DNA"/>
</dbReference>
<reference evidence="1" key="1">
    <citation type="submission" date="2021-08" db="EMBL/GenBank/DDBJ databases">
        <title>Complete genome sequence of Pseudomonas phytophila.</title>
        <authorList>
            <person name="Weir B.S."/>
            <person name="Templeton M.D."/>
            <person name="Arshed S."/>
            <person name="Andersen M.T."/>
            <person name="Jayaraman J."/>
        </authorList>
    </citation>
    <scope>NUCLEOTIDE SEQUENCE</scope>
    <source>
        <strain evidence="1">ICMP 23753</strain>
    </source>
</reference>
<accession>A0ABY6FG90</accession>
<evidence type="ECO:0000313" key="1">
    <source>
        <dbReference type="EMBL" id="UXZ96945.1"/>
    </source>
</evidence>